<dbReference type="Proteomes" id="UP000230066">
    <property type="component" value="Unassembled WGS sequence"/>
</dbReference>
<dbReference type="AlphaFoldDB" id="A0A4E0RA94"/>
<dbReference type="EMBL" id="JXXN02001603">
    <property type="protein sequence ID" value="THD24433.1"/>
    <property type="molecule type" value="Genomic_DNA"/>
</dbReference>
<reference evidence="1" key="1">
    <citation type="submission" date="2019-03" db="EMBL/GenBank/DDBJ databases">
        <title>Improved annotation for the trematode Fasciola hepatica.</title>
        <authorList>
            <person name="Choi Y.-J."/>
            <person name="Martin J."/>
            <person name="Mitreva M."/>
        </authorList>
    </citation>
    <scope>NUCLEOTIDE SEQUENCE [LARGE SCALE GENOMIC DNA]</scope>
</reference>
<name>A0A4E0RA94_FASHE</name>
<keyword evidence="2" id="KW-1185">Reference proteome</keyword>
<protein>
    <submittedName>
        <fullName evidence="1">Uncharacterized protein</fullName>
    </submittedName>
</protein>
<proteinExistence type="predicted"/>
<comment type="caution">
    <text evidence="1">The sequence shown here is derived from an EMBL/GenBank/DDBJ whole genome shotgun (WGS) entry which is preliminary data.</text>
</comment>
<evidence type="ECO:0000313" key="2">
    <source>
        <dbReference type="Proteomes" id="UP000230066"/>
    </source>
</evidence>
<accession>A0A4E0RA94</accession>
<organism evidence="1 2">
    <name type="scientific">Fasciola hepatica</name>
    <name type="common">Liver fluke</name>
    <dbReference type="NCBI Taxonomy" id="6192"/>
    <lineage>
        <taxon>Eukaryota</taxon>
        <taxon>Metazoa</taxon>
        <taxon>Spiralia</taxon>
        <taxon>Lophotrochozoa</taxon>
        <taxon>Platyhelminthes</taxon>
        <taxon>Trematoda</taxon>
        <taxon>Digenea</taxon>
        <taxon>Plagiorchiida</taxon>
        <taxon>Echinostomata</taxon>
        <taxon>Echinostomatoidea</taxon>
        <taxon>Fasciolidae</taxon>
        <taxon>Fasciola</taxon>
    </lineage>
</organism>
<evidence type="ECO:0000313" key="1">
    <source>
        <dbReference type="EMBL" id="THD24433.1"/>
    </source>
</evidence>
<sequence>MEEATFWSTDDIETKSGKTYGKVSASRLRVCGPKYPSTNFPDTLNDMAANRGQWWSFWSLPVESDLFYSLAHKCSGRSTLLSDKNTLDCSD</sequence>
<gene>
    <name evidence="1" type="ORF">D915_004529</name>
</gene>